<dbReference type="OrthoDB" id="2872086at2"/>
<sequence length="146" mass="17377">MSHHKNLTEEQVDEFFKQMKKMYETSEEQWTKVWENVLTSESYGNFLGVTGTQTMFFREMMKRNMESMLKAASMPSEEEMANVARQVIKTEEKVDDLAFRMDDLSDELQEKVYDKVNQLSEQMEEVHSTLRLLARKMQVYERDGNH</sequence>
<reference evidence="2" key="1">
    <citation type="submission" date="2019-11" db="EMBL/GenBank/DDBJ databases">
        <title>Genome sequence of Heliorestis convoluta strain HH, an alkaliphilic and minimalistic phototrophic bacterium from a soda lake in Egypt.</title>
        <authorList>
            <person name="Dewey E.D."/>
            <person name="Stokes L.M."/>
            <person name="Burchell B.M."/>
            <person name="Shaffer K.N."/>
            <person name="Huntington A.M."/>
            <person name="Baker J.M."/>
            <person name="Nadendla S."/>
            <person name="Giglio M.G."/>
            <person name="Touchman J.W."/>
            <person name="Blankenship R.E."/>
            <person name="Madigan M.T."/>
            <person name="Sattley W.M."/>
        </authorList>
    </citation>
    <scope>NUCLEOTIDE SEQUENCE [LARGE SCALE GENOMIC DNA]</scope>
    <source>
        <strain evidence="2">HH</strain>
    </source>
</reference>
<gene>
    <name evidence="1" type="ORF">FTV88_0566</name>
</gene>
<accession>A0A5Q2N2E8</accession>
<dbReference type="RefSeq" id="WP_153724260.1">
    <property type="nucleotide sequence ID" value="NZ_CP045875.1"/>
</dbReference>
<dbReference type="AlphaFoldDB" id="A0A5Q2N2E8"/>
<evidence type="ECO:0000313" key="1">
    <source>
        <dbReference type="EMBL" id="QGG46745.1"/>
    </source>
</evidence>
<evidence type="ECO:0000313" key="2">
    <source>
        <dbReference type="Proteomes" id="UP000366051"/>
    </source>
</evidence>
<keyword evidence="2" id="KW-1185">Reference proteome</keyword>
<protein>
    <recommendedName>
        <fullName evidence="3">Poly(3-hydroxyalkanoate) polymerase subunit PhaE</fullName>
    </recommendedName>
</protein>
<organism evidence="1 2">
    <name type="scientific">Heliorestis convoluta</name>
    <dbReference type="NCBI Taxonomy" id="356322"/>
    <lineage>
        <taxon>Bacteria</taxon>
        <taxon>Bacillati</taxon>
        <taxon>Bacillota</taxon>
        <taxon>Clostridia</taxon>
        <taxon>Eubacteriales</taxon>
        <taxon>Heliobacteriaceae</taxon>
        <taxon>Heliorestis</taxon>
    </lineage>
</organism>
<evidence type="ECO:0008006" key="3">
    <source>
        <dbReference type="Google" id="ProtNLM"/>
    </source>
</evidence>
<dbReference type="KEGG" id="hcv:FTV88_0566"/>
<proteinExistence type="predicted"/>
<dbReference type="EMBL" id="CP045875">
    <property type="protein sequence ID" value="QGG46745.1"/>
    <property type="molecule type" value="Genomic_DNA"/>
</dbReference>
<name>A0A5Q2N2E8_9FIRM</name>
<dbReference type="Proteomes" id="UP000366051">
    <property type="component" value="Chromosome"/>
</dbReference>